<gene>
    <name evidence="1" type="ORF">TorRG33x02_185640</name>
</gene>
<sequence>MGKSQVAPNVIVMEADISRVRLRVKVSQFDKDEPPANYKKVLEWIRKMRSSKDVQVDTMECGKAESILPAKIMELTSTIVSIDQIMLPFFTIL</sequence>
<dbReference type="EMBL" id="JXTC01000144">
    <property type="protein sequence ID" value="PON85708.1"/>
    <property type="molecule type" value="Genomic_DNA"/>
</dbReference>
<dbReference type="OrthoDB" id="2099276at2759"/>
<dbReference type="AlphaFoldDB" id="A0A2P5EJH5"/>
<comment type="caution">
    <text evidence="1">The sequence shown here is derived from an EMBL/GenBank/DDBJ whole genome shotgun (WGS) entry which is preliminary data.</text>
</comment>
<name>A0A2P5EJH5_TREOI</name>
<evidence type="ECO:0000313" key="2">
    <source>
        <dbReference type="Proteomes" id="UP000237000"/>
    </source>
</evidence>
<reference evidence="2" key="1">
    <citation type="submission" date="2016-06" db="EMBL/GenBank/DDBJ databases">
        <title>Parallel loss of symbiosis genes in relatives of nitrogen-fixing non-legume Parasponia.</title>
        <authorList>
            <person name="Van Velzen R."/>
            <person name="Holmer R."/>
            <person name="Bu F."/>
            <person name="Rutten L."/>
            <person name="Van Zeijl A."/>
            <person name="Liu W."/>
            <person name="Santuari L."/>
            <person name="Cao Q."/>
            <person name="Sharma T."/>
            <person name="Shen D."/>
            <person name="Roswanjaya Y."/>
            <person name="Wardhani T."/>
            <person name="Kalhor M.S."/>
            <person name="Jansen J."/>
            <person name="Van den Hoogen J."/>
            <person name="Gungor B."/>
            <person name="Hartog M."/>
            <person name="Hontelez J."/>
            <person name="Verver J."/>
            <person name="Yang W.-C."/>
            <person name="Schijlen E."/>
            <person name="Repin R."/>
            <person name="Schilthuizen M."/>
            <person name="Schranz E."/>
            <person name="Heidstra R."/>
            <person name="Miyata K."/>
            <person name="Fedorova E."/>
            <person name="Kohlen W."/>
            <person name="Bisseling T."/>
            <person name="Smit S."/>
            <person name="Geurts R."/>
        </authorList>
    </citation>
    <scope>NUCLEOTIDE SEQUENCE [LARGE SCALE GENOMIC DNA]</scope>
    <source>
        <strain evidence="2">cv. RG33-2</strain>
    </source>
</reference>
<protein>
    <submittedName>
        <fullName evidence="1">Uncharacterized protein</fullName>
    </submittedName>
</protein>
<dbReference type="Proteomes" id="UP000237000">
    <property type="component" value="Unassembled WGS sequence"/>
</dbReference>
<evidence type="ECO:0000313" key="1">
    <source>
        <dbReference type="EMBL" id="PON85708.1"/>
    </source>
</evidence>
<keyword evidence="2" id="KW-1185">Reference proteome</keyword>
<organism evidence="1 2">
    <name type="scientific">Trema orientale</name>
    <name type="common">Charcoal tree</name>
    <name type="synonym">Celtis orientalis</name>
    <dbReference type="NCBI Taxonomy" id="63057"/>
    <lineage>
        <taxon>Eukaryota</taxon>
        <taxon>Viridiplantae</taxon>
        <taxon>Streptophyta</taxon>
        <taxon>Embryophyta</taxon>
        <taxon>Tracheophyta</taxon>
        <taxon>Spermatophyta</taxon>
        <taxon>Magnoliopsida</taxon>
        <taxon>eudicotyledons</taxon>
        <taxon>Gunneridae</taxon>
        <taxon>Pentapetalae</taxon>
        <taxon>rosids</taxon>
        <taxon>fabids</taxon>
        <taxon>Rosales</taxon>
        <taxon>Cannabaceae</taxon>
        <taxon>Trema</taxon>
    </lineage>
</organism>
<dbReference type="InParanoid" id="A0A2P5EJH5"/>
<accession>A0A2P5EJH5</accession>
<proteinExistence type="predicted"/>